<dbReference type="Proteomes" id="UP000518752">
    <property type="component" value="Unassembled WGS sequence"/>
</dbReference>
<dbReference type="AlphaFoldDB" id="A0A8H5HXY4"/>
<proteinExistence type="predicted"/>
<keyword evidence="1" id="KW-0812">Transmembrane</keyword>
<evidence type="ECO:0000256" key="1">
    <source>
        <dbReference type="SAM" id="Phobius"/>
    </source>
</evidence>
<dbReference type="EMBL" id="JAACJN010000009">
    <property type="protein sequence ID" value="KAF5391502.1"/>
    <property type="molecule type" value="Genomic_DNA"/>
</dbReference>
<keyword evidence="1" id="KW-0472">Membrane</keyword>
<keyword evidence="1" id="KW-1133">Transmembrane helix</keyword>
<evidence type="ECO:0000313" key="3">
    <source>
        <dbReference type="Proteomes" id="UP000518752"/>
    </source>
</evidence>
<sequence>MKAWCIGAADRDFTEGLKKLKELKETKFPQGTSFKSRLGVVADITNAILSDARVFRIEDGDLLIKMGTQIHCEINHWKGWQPEIGPEALQEQAMERLQKQGWDKTRPVLALIVRTWIFTGFTAQRVTSNFPFAFECHKTHSTSLIGGAKHGKMSVFTAPKKNTDMLEGILEEAEAILKDLEDHPYDPKSFAEMPDFGFYLAYFANIKASALAIKGLYYRLMAEANVEKNPGDVETHYAYAIQSYMEAASYRKTIKTILLFLFLLSGYLFCAYQIKSPDGHSCTNSTISAQDAEDLAPEPNDG</sequence>
<dbReference type="OrthoDB" id="2423701at2759"/>
<name>A0A8H5HXY4_9AGAR</name>
<gene>
    <name evidence="2" type="ORF">D9757_002472</name>
</gene>
<keyword evidence="3" id="KW-1185">Reference proteome</keyword>
<organism evidence="2 3">
    <name type="scientific">Collybiopsis confluens</name>
    <dbReference type="NCBI Taxonomy" id="2823264"/>
    <lineage>
        <taxon>Eukaryota</taxon>
        <taxon>Fungi</taxon>
        <taxon>Dikarya</taxon>
        <taxon>Basidiomycota</taxon>
        <taxon>Agaricomycotina</taxon>
        <taxon>Agaricomycetes</taxon>
        <taxon>Agaricomycetidae</taxon>
        <taxon>Agaricales</taxon>
        <taxon>Marasmiineae</taxon>
        <taxon>Omphalotaceae</taxon>
        <taxon>Collybiopsis</taxon>
    </lineage>
</organism>
<feature type="transmembrane region" description="Helical" evidence="1">
    <location>
        <begin position="257"/>
        <end position="274"/>
    </location>
</feature>
<evidence type="ECO:0000313" key="2">
    <source>
        <dbReference type="EMBL" id="KAF5391502.1"/>
    </source>
</evidence>
<reference evidence="2 3" key="1">
    <citation type="journal article" date="2020" name="ISME J.">
        <title>Uncovering the hidden diversity of litter-decomposition mechanisms in mushroom-forming fungi.</title>
        <authorList>
            <person name="Floudas D."/>
            <person name="Bentzer J."/>
            <person name="Ahren D."/>
            <person name="Johansson T."/>
            <person name="Persson P."/>
            <person name="Tunlid A."/>
        </authorList>
    </citation>
    <scope>NUCLEOTIDE SEQUENCE [LARGE SCALE GENOMIC DNA]</scope>
    <source>
        <strain evidence="2 3">CBS 406.79</strain>
    </source>
</reference>
<protein>
    <submittedName>
        <fullName evidence="2">Uncharacterized protein</fullName>
    </submittedName>
</protein>
<comment type="caution">
    <text evidence="2">The sequence shown here is derived from an EMBL/GenBank/DDBJ whole genome shotgun (WGS) entry which is preliminary data.</text>
</comment>
<accession>A0A8H5HXY4</accession>